<keyword evidence="5" id="KW-0418">Kinase</keyword>
<dbReference type="InterPro" id="IPR017438">
    <property type="entry name" value="ATP-NAD_kinase_N"/>
</dbReference>
<protein>
    <submittedName>
        <fullName evidence="10">Transcription regulator</fullName>
        <ecNumber evidence="10">2.7.1.-</ecNumber>
    </submittedName>
</protein>
<keyword evidence="8" id="KW-1208">Phospholipid metabolism</keyword>
<dbReference type="Pfam" id="PF00781">
    <property type="entry name" value="DAGK_cat"/>
    <property type="match status" value="1"/>
</dbReference>
<sequence>MNNNPWFAIVNPASANGQTRKIWPKIYKRLLDQGVNLEFAYTTGPGDATNLTRQAMHSYTQILAVGGDGTLNEVVNGFFADQKPINPEASLAVLSHGTGGDFLRTLDQKRGLPSLLEVLHRQKIVPIDCGLVQYQDATGQLYTRYFLNVADVGLGGMAVSRVNQHSKFLGGKLSFLLGGIMTILTYKNKNMKCVIDGKIVVNGPANSIWIGNGRFVGGGMMIAPHAELDDGLFDVVVLGNLSMFQLLRHLPKIYQGHHLEVPDVTVHRGKEVSIISNPSAYLELDGEHPGFTPVHFSLIPQGIRLWT</sequence>
<dbReference type="PANTHER" id="PTHR12358">
    <property type="entry name" value="SPHINGOSINE KINASE"/>
    <property type="match status" value="1"/>
</dbReference>
<dbReference type="PATRIC" id="fig|49338.4.peg.5192"/>
<dbReference type="InterPro" id="IPR001206">
    <property type="entry name" value="Diacylglycerol_kinase_cat_dom"/>
</dbReference>
<dbReference type="OMA" id="YFMNIAA"/>
<comment type="cofactor">
    <cofactor evidence="1">
        <name>Mg(2+)</name>
        <dbReference type="ChEBI" id="CHEBI:18420"/>
    </cofactor>
</comment>
<keyword evidence="3 10" id="KW-0808">Transferase</keyword>
<keyword evidence="7" id="KW-0443">Lipid metabolism</keyword>
<dbReference type="GO" id="GO:0005524">
    <property type="term" value="F:ATP binding"/>
    <property type="evidence" value="ECO:0007669"/>
    <property type="project" value="UniProtKB-KW"/>
</dbReference>
<proteinExistence type="inferred from homology"/>
<dbReference type="InterPro" id="IPR045540">
    <property type="entry name" value="YegS/DAGK_C"/>
</dbReference>
<dbReference type="GO" id="GO:0008654">
    <property type="term" value="P:phospholipid biosynthetic process"/>
    <property type="evidence" value="ECO:0007669"/>
    <property type="project" value="UniProtKB-KW"/>
</dbReference>
<evidence type="ECO:0000256" key="8">
    <source>
        <dbReference type="ARBA" id="ARBA00023264"/>
    </source>
</evidence>
<feature type="domain" description="DAGKc" evidence="9">
    <location>
        <begin position="1"/>
        <end position="136"/>
    </location>
</feature>
<evidence type="ECO:0000256" key="7">
    <source>
        <dbReference type="ARBA" id="ARBA00023209"/>
    </source>
</evidence>
<evidence type="ECO:0000256" key="4">
    <source>
        <dbReference type="ARBA" id="ARBA00022741"/>
    </source>
</evidence>
<accession>A0A098B792</accession>
<dbReference type="SMART" id="SM00046">
    <property type="entry name" value="DAGKc"/>
    <property type="match status" value="1"/>
</dbReference>
<dbReference type="RefSeq" id="WP_005808357.1">
    <property type="nucleotide sequence ID" value="NZ_CABKQQ010000010.1"/>
</dbReference>
<gene>
    <name evidence="10" type="ORF">DPCES_4828</name>
</gene>
<keyword evidence="7" id="KW-0444">Lipid biosynthesis</keyword>
<evidence type="ECO:0000256" key="2">
    <source>
        <dbReference type="ARBA" id="ARBA00005983"/>
    </source>
</evidence>
<evidence type="ECO:0000256" key="6">
    <source>
        <dbReference type="ARBA" id="ARBA00022840"/>
    </source>
</evidence>
<keyword evidence="4" id="KW-0547">Nucleotide-binding</keyword>
<name>A0A098B792_DESHA</name>
<organism evidence="10">
    <name type="scientific">Desulfitobacterium hafniense</name>
    <name type="common">Desulfitobacterium frappieri</name>
    <dbReference type="NCBI Taxonomy" id="49338"/>
    <lineage>
        <taxon>Bacteria</taxon>
        <taxon>Bacillati</taxon>
        <taxon>Bacillota</taxon>
        <taxon>Clostridia</taxon>
        <taxon>Eubacteriales</taxon>
        <taxon>Desulfitobacteriaceae</taxon>
        <taxon>Desulfitobacterium</taxon>
    </lineage>
</organism>
<keyword evidence="6" id="KW-0067">ATP-binding</keyword>
<comment type="similarity">
    <text evidence="2">Belongs to the diacylglycerol/lipid kinase family.</text>
</comment>
<dbReference type="Gene3D" id="3.40.50.10330">
    <property type="entry name" value="Probable inorganic polyphosphate/atp-NAD kinase, domain 1"/>
    <property type="match status" value="1"/>
</dbReference>
<dbReference type="SUPFAM" id="SSF111331">
    <property type="entry name" value="NAD kinase/diacylglycerol kinase-like"/>
    <property type="match status" value="1"/>
</dbReference>
<dbReference type="GO" id="GO:0016301">
    <property type="term" value="F:kinase activity"/>
    <property type="evidence" value="ECO:0007669"/>
    <property type="project" value="UniProtKB-KW"/>
</dbReference>
<dbReference type="EMBL" id="LK996017">
    <property type="protein sequence ID" value="CDX04714.1"/>
    <property type="molecule type" value="Genomic_DNA"/>
</dbReference>
<dbReference type="PANTHER" id="PTHR12358:SF54">
    <property type="entry name" value="SPHINGOSINE KINASE RELATED PROTEIN"/>
    <property type="match status" value="1"/>
</dbReference>
<dbReference type="PROSITE" id="PS50146">
    <property type="entry name" value="DAGK"/>
    <property type="match status" value="1"/>
</dbReference>
<dbReference type="Gene3D" id="2.60.200.40">
    <property type="match status" value="1"/>
</dbReference>
<dbReference type="EC" id="2.7.1.-" evidence="10"/>
<dbReference type="NCBIfam" id="TIGR00147">
    <property type="entry name" value="YegS/Rv2252/BmrU family lipid kinase"/>
    <property type="match status" value="1"/>
</dbReference>
<keyword evidence="7" id="KW-0594">Phospholipid biosynthesis</keyword>
<evidence type="ECO:0000256" key="3">
    <source>
        <dbReference type="ARBA" id="ARBA00022679"/>
    </source>
</evidence>
<dbReference type="InterPro" id="IPR016064">
    <property type="entry name" value="NAD/diacylglycerol_kinase_sf"/>
</dbReference>
<evidence type="ECO:0000256" key="1">
    <source>
        <dbReference type="ARBA" id="ARBA00001946"/>
    </source>
</evidence>
<dbReference type="Pfam" id="PF19279">
    <property type="entry name" value="YegS_C"/>
    <property type="match status" value="1"/>
</dbReference>
<evidence type="ECO:0000259" key="9">
    <source>
        <dbReference type="PROSITE" id="PS50146"/>
    </source>
</evidence>
<evidence type="ECO:0000256" key="5">
    <source>
        <dbReference type="ARBA" id="ARBA00022777"/>
    </source>
</evidence>
<dbReference type="InterPro" id="IPR050187">
    <property type="entry name" value="Lipid_Phosphate_FormReg"/>
</dbReference>
<reference evidence="10" key="1">
    <citation type="submission" date="2014-07" db="EMBL/GenBank/DDBJ databases">
        <authorList>
            <person name="Hornung V.Bastian."/>
        </authorList>
    </citation>
    <scope>NUCLEOTIDE SEQUENCE</scope>
    <source>
        <strain evidence="10">PCE-S</strain>
    </source>
</reference>
<dbReference type="InterPro" id="IPR005218">
    <property type="entry name" value="Diacylglycerol/lipid_kinase"/>
</dbReference>
<evidence type="ECO:0000313" key="10">
    <source>
        <dbReference type="EMBL" id="CDX04714.1"/>
    </source>
</evidence>
<dbReference type="AlphaFoldDB" id="A0A098B792"/>